<dbReference type="Proteomes" id="UP000009080">
    <property type="component" value="Chromosome"/>
</dbReference>
<dbReference type="RefSeq" id="WP_015820121.1">
    <property type="nucleotide sequence ID" value="NC_012997.1"/>
</dbReference>
<reference evidence="1 2" key="1">
    <citation type="journal article" date="2009" name="PLoS ONE">
        <title>The complete genome of Teredinibacter turnerae T7901: an intracellular endosymbiont of marine wood-boring bivalves (shipworms).</title>
        <authorList>
            <person name="Yang J.C."/>
            <person name="Madupu R."/>
            <person name="Durkin A.S."/>
            <person name="Ekborg N.A."/>
            <person name="Pedamallu C.S."/>
            <person name="Hostetler J.B."/>
            <person name="Radune D."/>
            <person name="Toms B.S."/>
            <person name="Henrissat B."/>
            <person name="Coutinho P.M."/>
            <person name="Schwarz S."/>
            <person name="Field L."/>
            <person name="Trindade-Silva A.E."/>
            <person name="Soares C.A.G."/>
            <person name="Elshahawi S."/>
            <person name="Hanora A."/>
            <person name="Schmidt E.W."/>
            <person name="Haygood M.G."/>
            <person name="Posfai J."/>
            <person name="Benner J."/>
            <person name="Madinger C."/>
            <person name="Nove J."/>
            <person name="Anton B."/>
            <person name="Chaudhary K."/>
            <person name="Foster J."/>
            <person name="Holman A."/>
            <person name="Kumar S."/>
            <person name="Lessard P.A."/>
            <person name="Luyten Y.A."/>
            <person name="Slatko B."/>
            <person name="Wood N."/>
            <person name="Wu B."/>
            <person name="Teplitski M."/>
            <person name="Mougous J.D."/>
            <person name="Ward N."/>
            <person name="Eisen J.A."/>
            <person name="Badger J.H."/>
            <person name="Distel D.L."/>
        </authorList>
    </citation>
    <scope>NUCLEOTIDE SEQUENCE [LARGE SCALE GENOMIC DNA]</scope>
    <source>
        <strain evidence="2">ATCC 39867 / T7901</strain>
    </source>
</reference>
<dbReference type="KEGG" id="ttu:TERTU_2365"/>
<evidence type="ECO:0000313" key="2">
    <source>
        <dbReference type="Proteomes" id="UP000009080"/>
    </source>
</evidence>
<dbReference type="AlphaFoldDB" id="C5BKA6"/>
<organism evidence="1 2">
    <name type="scientific">Teredinibacter turnerae (strain ATCC 39867 / T7901)</name>
    <dbReference type="NCBI Taxonomy" id="377629"/>
    <lineage>
        <taxon>Bacteria</taxon>
        <taxon>Pseudomonadati</taxon>
        <taxon>Pseudomonadota</taxon>
        <taxon>Gammaproteobacteria</taxon>
        <taxon>Cellvibrionales</taxon>
        <taxon>Cellvibrionaceae</taxon>
        <taxon>Teredinibacter</taxon>
    </lineage>
</organism>
<protein>
    <submittedName>
        <fullName evidence="1">Uncharacterized protein</fullName>
    </submittedName>
</protein>
<accession>C5BKA6</accession>
<dbReference type="EMBL" id="CP001614">
    <property type="protein sequence ID" value="ACR14006.1"/>
    <property type="molecule type" value="Genomic_DNA"/>
</dbReference>
<name>C5BKA6_TERTT</name>
<dbReference type="HOGENOM" id="CLU_2884420_0_0_6"/>
<keyword evidence="2" id="KW-1185">Reference proteome</keyword>
<sequence length="63" mass="7319">MFTNPETVSNLLELYIPSRERVNYIYPGCQSPLLSSQLKENRTHFTRIPKRPEAKSDVECSFS</sequence>
<gene>
    <name evidence="1" type="ordered locus">TERTU_2365</name>
</gene>
<evidence type="ECO:0000313" key="1">
    <source>
        <dbReference type="EMBL" id="ACR14006.1"/>
    </source>
</evidence>
<proteinExistence type="predicted"/>